<gene>
    <name evidence="1" type="ORF">JMJ77_013903</name>
</gene>
<name>A0A9P7R5T7_9PEZI</name>
<dbReference type="EMBL" id="JAESDN010000006">
    <property type="protein sequence ID" value="KAG7048259.1"/>
    <property type="molecule type" value="Genomic_DNA"/>
</dbReference>
<proteinExistence type="predicted"/>
<evidence type="ECO:0000313" key="1">
    <source>
        <dbReference type="EMBL" id="KAG7048259.1"/>
    </source>
</evidence>
<keyword evidence="2" id="KW-1185">Reference proteome</keyword>
<dbReference type="Proteomes" id="UP000699042">
    <property type="component" value="Unassembled WGS sequence"/>
</dbReference>
<dbReference type="AlphaFoldDB" id="A0A9P7R5T7"/>
<evidence type="ECO:0000313" key="2">
    <source>
        <dbReference type="Proteomes" id="UP000699042"/>
    </source>
</evidence>
<comment type="caution">
    <text evidence="1">The sequence shown here is derived from an EMBL/GenBank/DDBJ whole genome shotgun (WGS) entry which is preliminary data.</text>
</comment>
<accession>A0A9P7R5T7</accession>
<reference evidence="1" key="1">
    <citation type="submission" date="2021-05" db="EMBL/GenBank/DDBJ databases">
        <title>Comparative genomics of three Colletotrichum scovillei strains and genetic complementation revealed genes involved fungal growth and virulence on chili pepper.</title>
        <authorList>
            <person name="Hsieh D.-K."/>
            <person name="Chuang S.-C."/>
            <person name="Chen C.-Y."/>
            <person name="Chao Y.-T."/>
            <person name="Lu M.-Y.J."/>
            <person name="Lee M.-H."/>
            <person name="Shih M.-C."/>
        </authorList>
    </citation>
    <scope>NUCLEOTIDE SEQUENCE</scope>
    <source>
        <strain evidence="1">Coll-153</strain>
    </source>
</reference>
<feature type="non-terminal residue" evidence="1">
    <location>
        <position position="44"/>
    </location>
</feature>
<protein>
    <submittedName>
        <fullName evidence="1">Uncharacterized protein</fullName>
    </submittedName>
</protein>
<organism evidence="1 2">
    <name type="scientific">Colletotrichum scovillei</name>
    <dbReference type="NCBI Taxonomy" id="1209932"/>
    <lineage>
        <taxon>Eukaryota</taxon>
        <taxon>Fungi</taxon>
        <taxon>Dikarya</taxon>
        <taxon>Ascomycota</taxon>
        <taxon>Pezizomycotina</taxon>
        <taxon>Sordariomycetes</taxon>
        <taxon>Hypocreomycetidae</taxon>
        <taxon>Glomerellales</taxon>
        <taxon>Glomerellaceae</taxon>
        <taxon>Colletotrichum</taxon>
        <taxon>Colletotrichum acutatum species complex</taxon>
    </lineage>
</organism>
<sequence>MLSDRWEVTSRKDVVVNETAVCQHATLFRGFYLATTYSSPLEYA</sequence>